<dbReference type="SUPFAM" id="SSF81301">
    <property type="entry name" value="Nucleotidyltransferase"/>
    <property type="match status" value="1"/>
</dbReference>
<sequence>MKNVPLQRRINAAIEEAKGAKSPLKAFHKAWNQLADDYDCLVAEMKATLNRDLAKEGIRATVSGRVKSEDSIEKSISRRRRKGETYDSLDHIFKGIHDLAGFRIIVQYPSGISRAEELVQRFDCIGVSEFSSERDLGLSWKPIFGAYKSKNYRAKINRGEGDPLYPFREVLIEIQVLSLAESLYNTFAHPLIYKKAPGELSSKEQRIVDISHGLSLCYWICLSSMEDQLEDNQPIPRAVRKVAEGGTTQEIENDFRKLIEETPGNLTTASGTVPVEDLVQFIRRNQEQGGRSPSELSRRLGEIKGHEAKVTSHHYGQGNINHNYGTSTNNNYYGLNPNISETPKPNP</sequence>
<dbReference type="EMBL" id="JAADJG010000162">
    <property type="protein sequence ID" value="KAF4453137.1"/>
    <property type="molecule type" value="Genomic_DNA"/>
</dbReference>
<dbReference type="CDD" id="cd05399">
    <property type="entry name" value="NT_Rel-Spo_like"/>
    <property type="match status" value="1"/>
</dbReference>
<reference evidence="2" key="1">
    <citation type="submission" date="2020-01" db="EMBL/GenBank/DDBJ databases">
        <title>Identification and distribution of gene clusters putatively required for synthesis of sphingolipid metabolism inhibitors in phylogenetically diverse species of the filamentous fungus Fusarium.</title>
        <authorList>
            <person name="Kim H.-S."/>
            <person name="Busman M."/>
            <person name="Brown D.W."/>
            <person name="Divon H."/>
            <person name="Uhlig S."/>
            <person name="Proctor R.H."/>
        </authorList>
    </citation>
    <scope>NUCLEOTIDE SEQUENCE</scope>
    <source>
        <strain evidence="2">NRRL 53441</strain>
    </source>
</reference>
<keyword evidence="3" id="KW-1185">Reference proteome</keyword>
<evidence type="ECO:0000313" key="3">
    <source>
        <dbReference type="Proteomes" id="UP000605986"/>
    </source>
</evidence>
<evidence type="ECO:0000313" key="2">
    <source>
        <dbReference type="EMBL" id="KAF4453137.1"/>
    </source>
</evidence>
<dbReference type="Proteomes" id="UP000605986">
    <property type="component" value="Unassembled WGS sequence"/>
</dbReference>
<comment type="caution">
    <text evidence="2">The sequence shown here is derived from an EMBL/GenBank/DDBJ whole genome shotgun (WGS) entry which is preliminary data.</text>
</comment>
<protein>
    <submittedName>
        <fullName evidence="2">Het protein nwd2</fullName>
    </submittedName>
</protein>
<evidence type="ECO:0000259" key="1">
    <source>
        <dbReference type="SMART" id="SM00954"/>
    </source>
</evidence>
<dbReference type="SMART" id="SM00954">
    <property type="entry name" value="RelA_SpoT"/>
    <property type="match status" value="1"/>
</dbReference>
<dbReference type="Pfam" id="PF04607">
    <property type="entry name" value="RelA_SpoT"/>
    <property type="match status" value="1"/>
</dbReference>
<proteinExistence type="predicted"/>
<dbReference type="GO" id="GO:0015969">
    <property type="term" value="P:guanosine tetraphosphate metabolic process"/>
    <property type="evidence" value="ECO:0007669"/>
    <property type="project" value="InterPro"/>
</dbReference>
<dbReference type="AlphaFoldDB" id="A0A8H4P9T1"/>
<feature type="domain" description="RelA/SpoT" evidence="1">
    <location>
        <begin position="64"/>
        <end position="199"/>
    </location>
</feature>
<gene>
    <name evidence="2" type="ORF">F53441_4134</name>
</gene>
<dbReference type="OrthoDB" id="538223at2759"/>
<name>A0A8H4P9T1_9HYPO</name>
<organism evidence="2 3">
    <name type="scientific">Fusarium austroafricanum</name>
    <dbReference type="NCBI Taxonomy" id="2364996"/>
    <lineage>
        <taxon>Eukaryota</taxon>
        <taxon>Fungi</taxon>
        <taxon>Dikarya</taxon>
        <taxon>Ascomycota</taxon>
        <taxon>Pezizomycotina</taxon>
        <taxon>Sordariomycetes</taxon>
        <taxon>Hypocreomycetidae</taxon>
        <taxon>Hypocreales</taxon>
        <taxon>Nectriaceae</taxon>
        <taxon>Fusarium</taxon>
        <taxon>Fusarium concolor species complex</taxon>
    </lineage>
</organism>
<dbReference type="PANTHER" id="PTHR41773">
    <property type="entry name" value="GTP PYROPHOSPHATASE-RELATED"/>
    <property type="match status" value="1"/>
</dbReference>
<dbReference type="InterPro" id="IPR007685">
    <property type="entry name" value="RelA_SpoT"/>
</dbReference>
<dbReference type="Gene3D" id="3.30.460.10">
    <property type="entry name" value="Beta Polymerase, domain 2"/>
    <property type="match status" value="1"/>
</dbReference>
<accession>A0A8H4P9T1</accession>
<dbReference type="PANTHER" id="PTHR41773:SF1">
    <property type="entry name" value="RELA_SPOT DOMAIN-CONTAINING PROTEIN"/>
    <property type="match status" value="1"/>
</dbReference>
<dbReference type="InterPro" id="IPR043519">
    <property type="entry name" value="NT_sf"/>
</dbReference>